<dbReference type="EMBL" id="JAIGNO010000002">
    <property type="protein sequence ID" value="MBX7481633.1"/>
    <property type="molecule type" value="Genomic_DNA"/>
</dbReference>
<evidence type="ECO:0000313" key="2">
    <source>
        <dbReference type="Proteomes" id="UP000755104"/>
    </source>
</evidence>
<dbReference type="Proteomes" id="UP000755104">
    <property type="component" value="Unassembled WGS sequence"/>
</dbReference>
<dbReference type="Pfam" id="PF11000">
    <property type="entry name" value="DUF2840"/>
    <property type="match status" value="1"/>
</dbReference>
<protein>
    <submittedName>
        <fullName evidence="1">DUF2840 domain-containing protein</fullName>
    </submittedName>
</protein>
<reference evidence="1 2" key="1">
    <citation type="submission" date="2021-08" db="EMBL/GenBank/DDBJ databases">
        <title>Comparative Genomics Analysis of the Genus Qipengyuania Reveals Extensive Genetic Diversity and Metabolic Versatility, Including the Description of Fifteen Novel Species.</title>
        <authorList>
            <person name="Liu Y."/>
        </authorList>
    </citation>
    <scope>NUCLEOTIDE SEQUENCE [LARGE SCALE GENOMIC DNA]</scope>
    <source>
        <strain evidence="1 2">6D47A</strain>
    </source>
</reference>
<accession>A0ABS7J7M9</accession>
<evidence type="ECO:0000313" key="1">
    <source>
        <dbReference type="EMBL" id="MBX7481633.1"/>
    </source>
</evidence>
<dbReference type="RefSeq" id="WP_221555683.1">
    <property type="nucleotide sequence ID" value="NZ_JAIGNO010000002.1"/>
</dbReference>
<dbReference type="InterPro" id="IPR021263">
    <property type="entry name" value="DUF2840"/>
</dbReference>
<gene>
    <name evidence="1" type="ORF">K3174_03765</name>
</gene>
<name>A0ABS7J7M9_9SPHN</name>
<proteinExistence type="predicted"/>
<comment type="caution">
    <text evidence="1">The sequence shown here is derived from an EMBL/GenBank/DDBJ whole genome shotgun (WGS) entry which is preliminary data.</text>
</comment>
<keyword evidence="2" id="KW-1185">Reference proteome</keyword>
<organism evidence="1 2">
    <name type="scientific">Qipengyuania qiaonensis</name>
    <dbReference type="NCBI Taxonomy" id="2867240"/>
    <lineage>
        <taxon>Bacteria</taxon>
        <taxon>Pseudomonadati</taxon>
        <taxon>Pseudomonadota</taxon>
        <taxon>Alphaproteobacteria</taxon>
        <taxon>Sphingomonadales</taxon>
        <taxon>Erythrobacteraceae</taxon>
        <taxon>Qipengyuania</taxon>
    </lineage>
</organism>
<sequence>MARGGPPAPPLQQDRSGEGPLTHVTLLWREGEHEDWLRFGKPVAGRIIDRRRRIESYAPGQVFALVRWASNAYGTVRSTLNIVRAVGRGEGFTTLPQVDPGGELLLAARGWAKVRAVLQAIDAIEAAGYDPCLIAPDHWRHIGNRLACGMPPRSYSEHRHRAWLLRRRLQP</sequence>